<dbReference type="Gene3D" id="1.20.1270.60">
    <property type="entry name" value="Arfaptin homology (AH) domain/BAR domain"/>
    <property type="match status" value="1"/>
</dbReference>
<dbReference type="GO" id="GO:0005794">
    <property type="term" value="C:Golgi apparatus"/>
    <property type="evidence" value="ECO:0007669"/>
    <property type="project" value="TreeGrafter"/>
</dbReference>
<dbReference type="InterPro" id="IPR006723">
    <property type="entry name" value="Islet_autoAg_Ica1_C"/>
</dbReference>
<dbReference type="SMART" id="SM01237">
    <property type="entry name" value="ICA69"/>
    <property type="match status" value="1"/>
</dbReference>
<dbReference type="PANTHER" id="PTHR10164:SF4">
    <property type="entry name" value="GH23156P"/>
    <property type="match status" value="1"/>
</dbReference>
<dbReference type="GO" id="GO:0019904">
    <property type="term" value="F:protein domain specific binding"/>
    <property type="evidence" value="ECO:0007669"/>
    <property type="project" value="InterPro"/>
</dbReference>
<dbReference type="PROSITE" id="PS50870">
    <property type="entry name" value="AH"/>
    <property type="match status" value="1"/>
</dbReference>
<feature type="region of interest" description="Disordered" evidence="1">
    <location>
        <begin position="316"/>
        <end position="360"/>
    </location>
</feature>
<dbReference type="Pfam" id="PF06456">
    <property type="entry name" value="Arfaptin"/>
    <property type="match status" value="1"/>
</dbReference>
<organism evidence="2">
    <name type="scientific">Daphnia magna</name>
    <dbReference type="NCBI Taxonomy" id="35525"/>
    <lineage>
        <taxon>Eukaryota</taxon>
        <taxon>Metazoa</taxon>
        <taxon>Ecdysozoa</taxon>
        <taxon>Arthropoda</taxon>
        <taxon>Crustacea</taxon>
        <taxon>Branchiopoda</taxon>
        <taxon>Diplostraca</taxon>
        <taxon>Cladocera</taxon>
        <taxon>Anomopoda</taxon>
        <taxon>Daphniidae</taxon>
        <taxon>Daphnia</taxon>
    </lineage>
</organism>
<proteinExistence type="predicted"/>
<dbReference type="InterPro" id="IPR027267">
    <property type="entry name" value="AH/BAR_dom_sf"/>
</dbReference>
<dbReference type="InterPro" id="IPR024114">
    <property type="entry name" value="Islet_autoAg_Ica1/Ica1-like"/>
</dbReference>
<dbReference type="AlphaFoldDB" id="A0A0P5RC19"/>
<reference evidence="2" key="1">
    <citation type="submission" date="2015-10" db="EMBL/GenBank/DDBJ databases">
        <title>Daphnia magna gene sets from two clonal populations assembled and annotated with EvidentialGene.</title>
        <authorList>
            <person name="Gilbert D."/>
            <person name="Podicheti R."/>
            <person name="Orsini L."/>
            <person name="Colbourne J."/>
            <person name="Pfrender M."/>
        </authorList>
    </citation>
    <scope>NUCLEOTIDE SEQUENCE</scope>
</reference>
<dbReference type="Pfam" id="PF04629">
    <property type="entry name" value="ICA69"/>
    <property type="match status" value="1"/>
</dbReference>
<evidence type="ECO:0000313" key="2">
    <source>
        <dbReference type="EMBL" id="JAI87867.1"/>
    </source>
</evidence>
<accession>A0A0P5RC19</accession>
<protein>
    <submittedName>
        <fullName evidence="2">Islet cell autoantigen</fullName>
    </submittedName>
</protein>
<reference evidence="2" key="2">
    <citation type="submission" date="2015-10" db="EMBL/GenBank/DDBJ databases">
        <authorList>
            <person name="Gilbert D.G."/>
        </authorList>
    </citation>
    <scope>NUCLEOTIDE SEQUENCE</scope>
</reference>
<evidence type="ECO:0000256" key="1">
    <source>
        <dbReference type="SAM" id="MobiDB-lite"/>
    </source>
</evidence>
<feature type="compositionally biased region" description="Basic and acidic residues" evidence="1">
    <location>
        <begin position="344"/>
        <end position="360"/>
    </location>
</feature>
<dbReference type="FunFam" id="1.20.1270.60:FF:000068">
    <property type="entry name" value="Islet cell autoantigen"/>
    <property type="match status" value="1"/>
</dbReference>
<name>A0A0P5RC19_9CRUS</name>
<sequence length="552" mass="62379">MKIGYTMATHGYSGNSFDRWVEQSTLQSAGAENTMNKMQHQFWVAKQTILRRLGKKEDDCVVASDAELDAKLELFLSIQETCSQLYKVVEQYQERLQVLSQEENTFGHFLRTNGELDKTCAGKMMNAVGKAMIYSAQQRASLRSPLARLYQEVETFCQRAVEDTSYTVNEMEKCRNDYRGALLWMKNVSQELDPDTFKQLEKFRRVQSHVRASKTKFDRHKLACLQKIDLLAAARCNMFSHGLIVYQDNMATFWKRTSSAMTTVSEAYKGYQPYEFTFVKGLTETSLKLAGEKSSSPEPRFEFFFESEFRDEEKVDSSFRNEGLNNAQRDKPNSNKGRSKSKSNKRDSSESKPLLDKCSEDLLGGDGNDDLLGLNLSCNSDSDALLLELASLDFGQPASVKDDPSQAHATKKDLGFQQDQCFLANFDQVFGSAEPDMMGEWNSYLPSNFLSNDFVSGCSSNVLSDTSTSSQLLPSSILKEIGEKKLMNENRSKKVNILFGVEQKTLNSLCIFVLQETGKDMSSWYSLFADLDPLGNPDALSINKKEDDDRNC</sequence>
<dbReference type="SMART" id="SM01015">
    <property type="entry name" value="Arfaptin"/>
    <property type="match status" value="1"/>
</dbReference>
<dbReference type="OrthoDB" id="2126778at2759"/>
<dbReference type="EMBL" id="GDIP01235534">
    <property type="protein sequence ID" value="JAI87867.1"/>
    <property type="molecule type" value="Transcribed_RNA"/>
</dbReference>
<dbReference type="GO" id="GO:0051049">
    <property type="term" value="P:regulation of transport"/>
    <property type="evidence" value="ECO:0007669"/>
    <property type="project" value="TreeGrafter"/>
</dbReference>
<dbReference type="InterPro" id="IPR010504">
    <property type="entry name" value="AH_dom"/>
</dbReference>
<dbReference type="SUPFAM" id="SSF103657">
    <property type="entry name" value="BAR/IMD domain-like"/>
    <property type="match status" value="1"/>
</dbReference>
<dbReference type="PANTHER" id="PTHR10164">
    <property type="entry name" value="ISLET CELL AUTOANTIGEN 1"/>
    <property type="match status" value="1"/>
</dbReference>